<evidence type="ECO:0000313" key="3">
    <source>
        <dbReference type="Proteomes" id="UP000595140"/>
    </source>
</evidence>
<gene>
    <name evidence="2" type="ORF">CCAM_LOCUS32795</name>
</gene>
<accession>A0A484MR86</accession>
<dbReference type="EMBL" id="OOIL02004257">
    <property type="protein sequence ID" value="VFQ91019.1"/>
    <property type="molecule type" value="Genomic_DNA"/>
</dbReference>
<feature type="compositionally biased region" description="Basic and acidic residues" evidence="1">
    <location>
        <begin position="183"/>
        <end position="198"/>
    </location>
</feature>
<sequence>MPMVTSQPAHSATVMLMGLSPISAPTISDPFTIHIPSAGPRVTFPPSMTQFMNDLANLQAIQGFAQVMAMCQQHGGMSLLPGMFPFTLPGAGRLPLQAPKVVSPFKTLVPQPSPFQSQVVSAMAPVNLTSALNVAGLSRPPQSARHPQSIHEGHCISIESDDGECDIPRAHKKKKGKTLNLETSRDSAFDRLKEREEC</sequence>
<reference evidence="2 3" key="1">
    <citation type="submission" date="2018-04" db="EMBL/GenBank/DDBJ databases">
        <authorList>
            <person name="Vogel A."/>
        </authorList>
    </citation>
    <scope>NUCLEOTIDE SEQUENCE [LARGE SCALE GENOMIC DNA]</scope>
</reference>
<evidence type="ECO:0000313" key="2">
    <source>
        <dbReference type="EMBL" id="VFQ91019.1"/>
    </source>
</evidence>
<keyword evidence="3" id="KW-1185">Reference proteome</keyword>
<proteinExistence type="predicted"/>
<organism evidence="2 3">
    <name type="scientific">Cuscuta campestris</name>
    <dbReference type="NCBI Taxonomy" id="132261"/>
    <lineage>
        <taxon>Eukaryota</taxon>
        <taxon>Viridiplantae</taxon>
        <taxon>Streptophyta</taxon>
        <taxon>Embryophyta</taxon>
        <taxon>Tracheophyta</taxon>
        <taxon>Spermatophyta</taxon>
        <taxon>Magnoliopsida</taxon>
        <taxon>eudicotyledons</taxon>
        <taxon>Gunneridae</taxon>
        <taxon>Pentapetalae</taxon>
        <taxon>asterids</taxon>
        <taxon>lamiids</taxon>
        <taxon>Solanales</taxon>
        <taxon>Convolvulaceae</taxon>
        <taxon>Cuscuteae</taxon>
        <taxon>Cuscuta</taxon>
        <taxon>Cuscuta subgen. Grammica</taxon>
        <taxon>Cuscuta sect. Cleistogrammica</taxon>
    </lineage>
</organism>
<name>A0A484MR86_9ASTE</name>
<feature type="region of interest" description="Disordered" evidence="1">
    <location>
        <begin position="160"/>
        <end position="198"/>
    </location>
</feature>
<protein>
    <submittedName>
        <fullName evidence="2">Uncharacterized protein</fullName>
    </submittedName>
</protein>
<dbReference type="Proteomes" id="UP000595140">
    <property type="component" value="Unassembled WGS sequence"/>
</dbReference>
<dbReference type="AlphaFoldDB" id="A0A484MR86"/>
<evidence type="ECO:0000256" key="1">
    <source>
        <dbReference type="SAM" id="MobiDB-lite"/>
    </source>
</evidence>